<organism evidence="9 10">
    <name type="scientific">Pseudopithomyces chartarum</name>
    <dbReference type="NCBI Taxonomy" id="1892770"/>
    <lineage>
        <taxon>Eukaryota</taxon>
        <taxon>Fungi</taxon>
        <taxon>Dikarya</taxon>
        <taxon>Ascomycota</taxon>
        <taxon>Pezizomycotina</taxon>
        <taxon>Dothideomycetes</taxon>
        <taxon>Pleosporomycetidae</taxon>
        <taxon>Pleosporales</taxon>
        <taxon>Massarineae</taxon>
        <taxon>Didymosphaeriaceae</taxon>
        <taxon>Pseudopithomyces</taxon>
    </lineage>
</organism>
<protein>
    <recommendedName>
        <fullName evidence="11">Cytochrome P450</fullName>
    </recommendedName>
</protein>
<sequence length="489" mass="54805">MATSLIQNPSIVAGLILVVSICVAVFVRNKQAEAQALKNGFAPPPRFRAKDPFTGLDYVIQFFGDAYYLQRNRLQYGKTFIIKPWISATSIVTSEPDNIQKVFASVDNDYSVNWRKEPFIPFTGQGILTEDGNSWRVPRKLYRPGFAKSNIANFEFYAKIVDDLINKIPVGKSFDMHPLLLKAFMDNALHFTIGYDTMNPHEGAPLSRDAFTKTWEDGMQGIGLRIVTGRLSWLLPMRKFKESCIKVHDFVDFHIKKASATEKKTGKDQVGVDILLAQTGDRTLVRNMLVQGIIGAQDTTSVLTSNTIRALSRNPALWKELREEVLKHGSDLFTFDALRSNEVLQNILSESLRLYPVFPAMDRVAIRDTVLPTGGGPSGTSPILVKAGTRVQASFFALHRESSVYGDEVETYNPHRWKTIKPGQWEFMAFGAGPRNCMGREKSLAEAAYILAKLAGKFERLESKDEREWVGAVTFTSACKFGCQVAFHE</sequence>
<comment type="cofactor">
    <cofactor evidence="1">
        <name>heme</name>
        <dbReference type="ChEBI" id="CHEBI:30413"/>
    </cofactor>
</comment>
<dbReference type="EMBL" id="WVTA01000005">
    <property type="protein sequence ID" value="KAK3210207.1"/>
    <property type="molecule type" value="Genomic_DNA"/>
</dbReference>
<proteinExistence type="inferred from homology"/>
<dbReference type="Gene3D" id="1.10.630.10">
    <property type="entry name" value="Cytochrome P450"/>
    <property type="match status" value="1"/>
</dbReference>
<dbReference type="PRINTS" id="PR00385">
    <property type="entry name" value="P450"/>
</dbReference>
<dbReference type="InterPro" id="IPR017972">
    <property type="entry name" value="Cyt_P450_CS"/>
</dbReference>
<dbReference type="InterPro" id="IPR002974">
    <property type="entry name" value="Cyt_P450_E_CYP52_ascomycetes"/>
</dbReference>
<comment type="caution">
    <text evidence="9">The sequence shown here is derived from an EMBL/GenBank/DDBJ whole genome shotgun (WGS) entry which is preliminary data.</text>
</comment>
<evidence type="ECO:0000256" key="1">
    <source>
        <dbReference type="ARBA" id="ARBA00001971"/>
    </source>
</evidence>
<dbReference type="InterPro" id="IPR001128">
    <property type="entry name" value="Cyt_P450"/>
</dbReference>
<dbReference type="AlphaFoldDB" id="A0AAN6M205"/>
<evidence type="ECO:0000256" key="5">
    <source>
        <dbReference type="ARBA" id="ARBA00023004"/>
    </source>
</evidence>
<keyword evidence="3 7" id="KW-0479">Metal-binding</keyword>
<reference evidence="9 10" key="1">
    <citation type="submission" date="2021-02" db="EMBL/GenBank/DDBJ databases">
        <title>Genome assembly of Pseudopithomyces chartarum.</title>
        <authorList>
            <person name="Jauregui R."/>
            <person name="Singh J."/>
            <person name="Voisey C."/>
        </authorList>
    </citation>
    <scope>NUCLEOTIDE SEQUENCE [LARGE SCALE GENOMIC DNA]</scope>
    <source>
        <strain evidence="9 10">AGR01</strain>
    </source>
</reference>
<evidence type="ECO:0000256" key="6">
    <source>
        <dbReference type="ARBA" id="ARBA00023033"/>
    </source>
</evidence>
<keyword evidence="8" id="KW-1133">Transmembrane helix</keyword>
<dbReference type="GO" id="GO:0020037">
    <property type="term" value="F:heme binding"/>
    <property type="evidence" value="ECO:0007669"/>
    <property type="project" value="InterPro"/>
</dbReference>
<keyword evidence="5 7" id="KW-0408">Iron</keyword>
<dbReference type="InterPro" id="IPR036396">
    <property type="entry name" value="Cyt_P450_sf"/>
</dbReference>
<evidence type="ECO:0000313" key="10">
    <source>
        <dbReference type="Proteomes" id="UP001280581"/>
    </source>
</evidence>
<dbReference type="PRINTS" id="PR01239">
    <property type="entry name" value="EP450IICYP52"/>
</dbReference>
<keyword evidence="10" id="KW-1185">Reference proteome</keyword>
<evidence type="ECO:0008006" key="11">
    <source>
        <dbReference type="Google" id="ProtNLM"/>
    </source>
</evidence>
<evidence type="ECO:0000256" key="2">
    <source>
        <dbReference type="ARBA" id="ARBA00010617"/>
    </source>
</evidence>
<dbReference type="Pfam" id="PF00067">
    <property type="entry name" value="p450"/>
    <property type="match status" value="1"/>
</dbReference>
<dbReference type="InterPro" id="IPR047146">
    <property type="entry name" value="Cyt_P450_E_CYP52_fungi"/>
</dbReference>
<keyword evidence="8" id="KW-0472">Membrane</keyword>
<dbReference type="SUPFAM" id="SSF48264">
    <property type="entry name" value="Cytochrome P450"/>
    <property type="match status" value="1"/>
</dbReference>
<keyword evidence="7" id="KW-0349">Heme</keyword>
<dbReference type="PANTHER" id="PTHR24287:SF17">
    <property type="entry name" value="P450, PUTATIVE (EUROFUNG)-RELATED"/>
    <property type="match status" value="1"/>
</dbReference>
<evidence type="ECO:0000256" key="7">
    <source>
        <dbReference type="RuleBase" id="RU000461"/>
    </source>
</evidence>
<evidence type="ECO:0000256" key="8">
    <source>
        <dbReference type="SAM" id="Phobius"/>
    </source>
</evidence>
<name>A0AAN6M205_9PLEO</name>
<comment type="similarity">
    <text evidence="2 7">Belongs to the cytochrome P450 family.</text>
</comment>
<keyword evidence="4 7" id="KW-0560">Oxidoreductase</keyword>
<dbReference type="GO" id="GO:0016712">
    <property type="term" value="F:oxidoreductase activity, acting on paired donors, with incorporation or reduction of molecular oxygen, reduced flavin or flavoprotein as one donor, and incorporation of one atom of oxygen"/>
    <property type="evidence" value="ECO:0007669"/>
    <property type="project" value="InterPro"/>
</dbReference>
<evidence type="ECO:0000256" key="4">
    <source>
        <dbReference type="ARBA" id="ARBA00023002"/>
    </source>
</evidence>
<evidence type="ECO:0000313" key="9">
    <source>
        <dbReference type="EMBL" id="KAK3210207.1"/>
    </source>
</evidence>
<gene>
    <name evidence="9" type="ORF">GRF29_44g1994816</name>
</gene>
<keyword evidence="8" id="KW-0812">Transmembrane</keyword>
<dbReference type="PROSITE" id="PS00086">
    <property type="entry name" value="CYTOCHROME_P450"/>
    <property type="match status" value="1"/>
</dbReference>
<accession>A0AAN6M205</accession>
<dbReference type="GO" id="GO:0005506">
    <property type="term" value="F:iron ion binding"/>
    <property type="evidence" value="ECO:0007669"/>
    <property type="project" value="InterPro"/>
</dbReference>
<keyword evidence="6 7" id="KW-0503">Monooxygenase</keyword>
<dbReference type="PANTHER" id="PTHR24287">
    <property type="entry name" value="P450, PUTATIVE (EUROFUNG)-RELATED"/>
    <property type="match status" value="1"/>
</dbReference>
<evidence type="ECO:0000256" key="3">
    <source>
        <dbReference type="ARBA" id="ARBA00022723"/>
    </source>
</evidence>
<dbReference type="Proteomes" id="UP001280581">
    <property type="component" value="Unassembled WGS sequence"/>
</dbReference>
<feature type="transmembrane region" description="Helical" evidence="8">
    <location>
        <begin position="6"/>
        <end position="27"/>
    </location>
</feature>